<dbReference type="RefSeq" id="WP_123212782.1">
    <property type="nucleotide sequence ID" value="NZ_RJVO01000008.1"/>
</dbReference>
<dbReference type="InParanoid" id="A0A3N0V251"/>
<dbReference type="AlphaFoldDB" id="A0A3N0V251"/>
<keyword evidence="2" id="KW-1185">Reference proteome</keyword>
<dbReference type="Proteomes" id="UP000282106">
    <property type="component" value="Unassembled WGS sequence"/>
</dbReference>
<reference evidence="1 2" key="1">
    <citation type="submission" date="2018-10" db="EMBL/GenBank/DDBJ databases">
        <authorList>
            <person name="Chen W.-M."/>
        </authorList>
    </citation>
    <scope>NUCLEOTIDE SEQUENCE [LARGE SCALE GENOMIC DNA]</scope>
    <source>
        <strain evidence="1 2">THS-13</strain>
    </source>
</reference>
<protein>
    <submittedName>
        <fullName evidence="1">Tetratricopeptide repeat protein</fullName>
    </submittedName>
</protein>
<dbReference type="SUPFAM" id="SSF48452">
    <property type="entry name" value="TPR-like"/>
    <property type="match status" value="1"/>
</dbReference>
<name>A0A3N0V251_9GAMM</name>
<gene>
    <name evidence="1" type="ORF">ED208_15280</name>
</gene>
<organism evidence="1 2">
    <name type="scientific">Stagnimonas aquatica</name>
    <dbReference type="NCBI Taxonomy" id="2689987"/>
    <lineage>
        <taxon>Bacteria</taxon>
        <taxon>Pseudomonadati</taxon>
        <taxon>Pseudomonadota</taxon>
        <taxon>Gammaproteobacteria</taxon>
        <taxon>Nevskiales</taxon>
        <taxon>Nevskiaceae</taxon>
        <taxon>Stagnimonas</taxon>
    </lineage>
</organism>
<dbReference type="InterPro" id="IPR011990">
    <property type="entry name" value="TPR-like_helical_dom_sf"/>
</dbReference>
<sequence>MAIYGCYADLLLSFADYPGDEYAVFLIEQKRLSEALAIYRAMYPEALKVFGDGNGNVVAWGGNYGRALLESGDYRGAQQMLEGVLPGLVATFGERNPRVRKARERLAQAEAALAP</sequence>
<dbReference type="EMBL" id="RJVO01000008">
    <property type="protein sequence ID" value="ROH86793.1"/>
    <property type="molecule type" value="Genomic_DNA"/>
</dbReference>
<accession>A0A3N0V251</accession>
<evidence type="ECO:0000313" key="2">
    <source>
        <dbReference type="Proteomes" id="UP000282106"/>
    </source>
</evidence>
<comment type="caution">
    <text evidence="1">The sequence shown here is derived from an EMBL/GenBank/DDBJ whole genome shotgun (WGS) entry which is preliminary data.</text>
</comment>
<dbReference type="Gene3D" id="1.25.40.10">
    <property type="entry name" value="Tetratricopeptide repeat domain"/>
    <property type="match status" value="1"/>
</dbReference>
<proteinExistence type="predicted"/>
<evidence type="ECO:0000313" key="1">
    <source>
        <dbReference type="EMBL" id="ROH86793.1"/>
    </source>
</evidence>